<evidence type="ECO:0000256" key="5">
    <source>
        <dbReference type="ARBA" id="ARBA00022989"/>
    </source>
</evidence>
<name>A0A0P8W1R7_9CLOT</name>
<gene>
    <name evidence="8" type="primary">srpC_4</name>
    <name evidence="8" type="ORF">OXPF_42000</name>
</gene>
<evidence type="ECO:0000256" key="4">
    <source>
        <dbReference type="ARBA" id="ARBA00022692"/>
    </source>
</evidence>
<dbReference type="RefSeq" id="WP_201779751.1">
    <property type="nucleotide sequence ID" value="NZ_LKET01000068.1"/>
</dbReference>
<dbReference type="PANTHER" id="PTHR43663">
    <property type="entry name" value="CHROMATE TRANSPORT PROTEIN-RELATED"/>
    <property type="match status" value="1"/>
</dbReference>
<evidence type="ECO:0000256" key="7">
    <source>
        <dbReference type="SAM" id="Phobius"/>
    </source>
</evidence>
<comment type="subcellular location">
    <subcellularLocation>
        <location evidence="1">Cell membrane</location>
        <topology evidence="1">Multi-pass membrane protein</topology>
    </subcellularLocation>
</comment>
<dbReference type="InterPro" id="IPR003370">
    <property type="entry name" value="Chromate_transpt"/>
</dbReference>
<organism evidence="8 9">
    <name type="scientific">Oxobacter pfennigii</name>
    <dbReference type="NCBI Taxonomy" id="36849"/>
    <lineage>
        <taxon>Bacteria</taxon>
        <taxon>Bacillati</taxon>
        <taxon>Bacillota</taxon>
        <taxon>Clostridia</taxon>
        <taxon>Eubacteriales</taxon>
        <taxon>Clostridiaceae</taxon>
        <taxon>Oxobacter</taxon>
    </lineage>
</organism>
<dbReference type="GO" id="GO:0015109">
    <property type="term" value="F:chromate transmembrane transporter activity"/>
    <property type="evidence" value="ECO:0007669"/>
    <property type="project" value="InterPro"/>
</dbReference>
<evidence type="ECO:0000313" key="9">
    <source>
        <dbReference type="Proteomes" id="UP000050326"/>
    </source>
</evidence>
<dbReference type="PATRIC" id="fig|36849.3.peg.4437"/>
<protein>
    <submittedName>
        <fullName evidence="8">Putative chromate transport protein</fullName>
    </submittedName>
</protein>
<feature type="transmembrane region" description="Helical" evidence="7">
    <location>
        <begin position="48"/>
        <end position="69"/>
    </location>
</feature>
<dbReference type="EMBL" id="LKET01000068">
    <property type="protein sequence ID" value="KPU42415.1"/>
    <property type="molecule type" value="Genomic_DNA"/>
</dbReference>
<dbReference type="AlphaFoldDB" id="A0A0P8W1R7"/>
<comment type="similarity">
    <text evidence="2">Belongs to the chromate ion transporter (CHR) (TC 2.A.51) family.</text>
</comment>
<feature type="transmembrane region" description="Helical" evidence="7">
    <location>
        <begin position="76"/>
        <end position="98"/>
    </location>
</feature>
<sequence length="184" mass="19953">MVKLLELFMVFFKIGAFTIGGGYAMVPLVQEEICNKKKWTTEEEFLDIIAIAQSLPGVFAINTAAILGYKLFGLPGVAVACLGGVLPSFIIILTIAMFFAHFTQYRVVELIFKGVRPAVVSLLAYAVFKLGKNVGVSKFNIIIGALVVVLLLFKVHPIFIIIISGLIGVAIEYKGGKKNVGENN</sequence>
<keyword evidence="5 7" id="KW-1133">Transmembrane helix</keyword>
<keyword evidence="3" id="KW-1003">Cell membrane</keyword>
<keyword evidence="9" id="KW-1185">Reference proteome</keyword>
<evidence type="ECO:0000256" key="6">
    <source>
        <dbReference type="ARBA" id="ARBA00023136"/>
    </source>
</evidence>
<dbReference type="GO" id="GO:0005886">
    <property type="term" value="C:plasma membrane"/>
    <property type="evidence" value="ECO:0007669"/>
    <property type="project" value="UniProtKB-SubCell"/>
</dbReference>
<evidence type="ECO:0000313" key="8">
    <source>
        <dbReference type="EMBL" id="KPU42415.1"/>
    </source>
</evidence>
<proteinExistence type="inferred from homology"/>
<dbReference type="Proteomes" id="UP000050326">
    <property type="component" value="Unassembled WGS sequence"/>
</dbReference>
<keyword evidence="4 7" id="KW-0812">Transmembrane</keyword>
<evidence type="ECO:0000256" key="1">
    <source>
        <dbReference type="ARBA" id="ARBA00004651"/>
    </source>
</evidence>
<feature type="transmembrane region" description="Helical" evidence="7">
    <location>
        <begin position="110"/>
        <end position="128"/>
    </location>
</feature>
<evidence type="ECO:0000256" key="2">
    <source>
        <dbReference type="ARBA" id="ARBA00005262"/>
    </source>
</evidence>
<comment type="caution">
    <text evidence="8">The sequence shown here is derived from an EMBL/GenBank/DDBJ whole genome shotgun (WGS) entry which is preliminary data.</text>
</comment>
<feature type="transmembrane region" description="Helical" evidence="7">
    <location>
        <begin position="140"/>
        <end position="171"/>
    </location>
</feature>
<dbReference type="Pfam" id="PF02417">
    <property type="entry name" value="Chromate_transp"/>
    <property type="match status" value="1"/>
</dbReference>
<dbReference type="PANTHER" id="PTHR43663:SF2">
    <property type="entry name" value="CHROMATE TRANSPORT PROTEIN-RELATED"/>
    <property type="match status" value="1"/>
</dbReference>
<keyword evidence="6 7" id="KW-0472">Membrane</keyword>
<evidence type="ECO:0000256" key="3">
    <source>
        <dbReference type="ARBA" id="ARBA00022475"/>
    </source>
</evidence>
<dbReference type="STRING" id="36849.OXPF_42000"/>
<reference evidence="8 9" key="1">
    <citation type="submission" date="2015-09" db="EMBL/GenBank/DDBJ databases">
        <title>Genome sequence of Oxobacter pfennigii DSM 3222.</title>
        <authorList>
            <person name="Poehlein A."/>
            <person name="Bengelsdorf F.R."/>
            <person name="Schiel-Bengelsdorf B."/>
            <person name="Duerre P."/>
            <person name="Daniel R."/>
        </authorList>
    </citation>
    <scope>NUCLEOTIDE SEQUENCE [LARGE SCALE GENOMIC DNA]</scope>
    <source>
        <strain evidence="8 9">DSM 3222</strain>
    </source>
</reference>
<feature type="transmembrane region" description="Helical" evidence="7">
    <location>
        <begin position="7"/>
        <end position="28"/>
    </location>
</feature>
<accession>A0A0P8W1R7</accession>
<dbReference type="InterPro" id="IPR052518">
    <property type="entry name" value="CHR_Transporter"/>
</dbReference>